<proteinExistence type="predicted"/>
<dbReference type="Proteomes" id="UP000595636">
    <property type="component" value="Chromosome"/>
</dbReference>
<dbReference type="AlphaFoldDB" id="A0A7T7I6R0"/>
<dbReference type="RefSeq" id="WP_200396904.1">
    <property type="nucleotide sequence ID" value="NZ_CP066831.1"/>
</dbReference>
<evidence type="ECO:0000313" key="2">
    <source>
        <dbReference type="Proteomes" id="UP000595636"/>
    </source>
</evidence>
<organism evidence="1 2">
    <name type="scientific">Streptomyces liliifuscus</name>
    <dbReference type="NCBI Taxonomy" id="2797636"/>
    <lineage>
        <taxon>Bacteria</taxon>
        <taxon>Bacillati</taxon>
        <taxon>Actinomycetota</taxon>
        <taxon>Actinomycetes</taxon>
        <taxon>Kitasatosporales</taxon>
        <taxon>Streptomycetaceae</taxon>
        <taxon>Streptomyces</taxon>
    </lineage>
</organism>
<evidence type="ECO:0000313" key="1">
    <source>
        <dbReference type="EMBL" id="QQM41947.1"/>
    </source>
</evidence>
<protein>
    <submittedName>
        <fullName evidence="1">Uncharacterized protein</fullName>
    </submittedName>
</protein>
<dbReference type="KEGG" id="slf:JEQ17_22560"/>
<dbReference type="EMBL" id="CP066831">
    <property type="protein sequence ID" value="QQM41947.1"/>
    <property type="molecule type" value="Genomic_DNA"/>
</dbReference>
<keyword evidence="2" id="KW-1185">Reference proteome</keyword>
<name>A0A7T7I6R0_9ACTN</name>
<reference evidence="1 2" key="1">
    <citation type="submission" date="2020-12" db="EMBL/GenBank/DDBJ databases">
        <title>A novel species.</title>
        <authorList>
            <person name="Li K."/>
        </authorList>
    </citation>
    <scope>NUCLEOTIDE SEQUENCE [LARGE SCALE GENOMIC DNA]</scope>
    <source>
        <strain evidence="1 2">ZYC-3</strain>
    </source>
</reference>
<sequence length="153" mass="16375">MSPQITFMGFAEGATFDGRGSLALVGFSPQATVVERFPATVSPALVMIVDDDDDGAVLKLGRTAKVRIVVTNESGEVVFFVEQSSAVTEIKNTGLPGRLALVAQFPITASKAGRYRYSATINITESDAPEMNGQASLRVVDQVWLDAHKSERP</sequence>
<accession>A0A7T7I6R0</accession>
<gene>
    <name evidence="1" type="ORF">JEQ17_22560</name>
</gene>